<dbReference type="SMART" id="SM00044">
    <property type="entry name" value="CYCc"/>
    <property type="match status" value="1"/>
</dbReference>
<evidence type="ECO:0000256" key="1">
    <source>
        <dbReference type="ARBA" id="ARBA00004479"/>
    </source>
</evidence>
<dbReference type="GO" id="GO:0035556">
    <property type="term" value="P:intracellular signal transduction"/>
    <property type="evidence" value="ECO:0007669"/>
    <property type="project" value="InterPro"/>
</dbReference>
<protein>
    <recommendedName>
        <fullName evidence="2">guanylate cyclase</fullName>
        <ecNumber evidence="2">4.6.1.2</ecNumber>
    </recommendedName>
</protein>
<dbReference type="OrthoDB" id="1890790at2759"/>
<comment type="caution">
    <text evidence="17">The sequence shown here is derived from an EMBL/GenBank/DDBJ whole genome shotgun (WGS) entry which is preliminary data.</text>
</comment>
<evidence type="ECO:0000256" key="4">
    <source>
        <dbReference type="ARBA" id="ARBA00022729"/>
    </source>
</evidence>
<dbReference type="GO" id="GO:0001653">
    <property type="term" value="F:peptide receptor activity"/>
    <property type="evidence" value="ECO:0007669"/>
    <property type="project" value="TreeGrafter"/>
</dbReference>
<evidence type="ECO:0000256" key="2">
    <source>
        <dbReference type="ARBA" id="ARBA00012202"/>
    </source>
</evidence>
<evidence type="ECO:0000313" key="17">
    <source>
        <dbReference type="EMBL" id="KAF0298666.1"/>
    </source>
</evidence>
<keyword evidence="12" id="KW-0141">cGMP biosynthesis</keyword>
<keyword evidence="9 17" id="KW-0675">Receptor</keyword>
<keyword evidence="8 15" id="KW-0472">Membrane</keyword>
<evidence type="ECO:0000256" key="15">
    <source>
        <dbReference type="SAM" id="Phobius"/>
    </source>
</evidence>
<feature type="transmembrane region" description="Helical" evidence="15">
    <location>
        <begin position="63"/>
        <end position="88"/>
    </location>
</feature>
<dbReference type="GO" id="GO:0004016">
    <property type="term" value="F:adenylate cyclase activity"/>
    <property type="evidence" value="ECO:0007669"/>
    <property type="project" value="TreeGrafter"/>
</dbReference>
<dbReference type="InterPro" id="IPR050401">
    <property type="entry name" value="Cyclic_nucleotide_synthase"/>
</dbReference>
<dbReference type="Pfam" id="PF07701">
    <property type="entry name" value="HNOBA"/>
    <property type="match status" value="1"/>
</dbReference>
<dbReference type="GO" id="GO:0007168">
    <property type="term" value="P:receptor guanylyl cyclase signaling pathway"/>
    <property type="evidence" value="ECO:0007669"/>
    <property type="project" value="TreeGrafter"/>
</dbReference>
<dbReference type="AlphaFoldDB" id="A0A6A4VV14"/>
<dbReference type="InterPro" id="IPR018297">
    <property type="entry name" value="A/G_cyclase_CS"/>
</dbReference>
<evidence type="ECO:0000256" key="9">
    <source>
        <dbReference type="ARBA" id="ARBA00023170"/>
    </source>
</evidence>
<dbReference type="InterPro" id="IPR029787">
    <property type="entry name" value="Nucleotide_cyclase"/>
</dbReference>
<feature type="domain" description="Guanylate cyclase" evidence="16">
    <location>
        <begin position="475"/>
        <end position="605"/>
    </location>
</feature>
<comment type="similarity">
    <text evidence="13">Belongs to the adenylyl cyclase class-4/guanylyl cyclase family.</text>
</comment>
<dbReference type="PANTHER" id="PTHR11920:SF499">
    <property type="entry name" value="GUANYLATE CYCLASE DOMAIN-CONTAINING PROTEIN"/>
    <property type="match status" value="1"/>
</dbReference>
<dbReference type="Pfam" id="PF00211">
    <property type="entry name" value="Guanylate_cyc"/>
    <property type="match status" value="1"/>
</dbReference>
<dbReference type="EC" id="4.6.1.2" evidence="2"/>
<evidence type="ECO:0000256" key="7">
    <source>
        <dbReference type="ARBA" id="ARBA00023134"/>
    </source>
</evidence>
<reference evidence="17 18" key="1">
    <citation type="submission" date="2019-07" db="EMBL/GenBank/DDBJ databases">
        <title>Draft genome assembly of a fouling barnacle, Amphibalanus amphitrite (Darwin, 1854): The first reference genome for Thecostraca.</title>
        <authorList>
            <person name="Kim W."/>
        </authorList>
    </citation>
    <scope>NUCLEOTIDE SEQUENCE [LARGE SCALE GENOMIC DNA]</scope>
    <source>
        <strain evidence="17">SNU_AA5</strain>
        <tissue evidence="17">Soma without cirri and trophi</tissue>
    </source>
</reference>
<evidence type="ECO:0000256" key="5">
    <source>
        <dbReference type="ARBA" id="ARBA00022741"/>
    </source>
</evidence>
<dbReference type="PROSITE" id="PS50125">
    <property type="entry name" value="GUANYLATE_CYCLASE_2"/>
    <property type="match status" value="1"/>
</dbReference>
<dbReference type="SUPFAM" id="SSF55073">
    <property type="entry name" value="Nucleotide cyclase"/>
    <property type="match status" value="1"/>
</dbReference>
<keyword evidence="3 15" id="KW-0812">Transmembrane</keyword>
<dbReference type="CDD" id="cd07302">
    <property type="entry name" value="CHD"/>
    <property type="match status" value="1"/>
</dbReference>
<dbReference type="InterPro" id="IPR001054">
    <property type="entry name" value="A/G_cyclase"/>
</dbReference>
<dbReference type="InterPro" id="IPR013587">
    <property type="entry name" value="Nitrate/nitrite_sensing"/>
</dbReference>
<keyword evidence="5" id="KW-0547">Nucleotide-binding</keyword>
<gene>
    <name evidence="17" type="primary">NPR1_4</name>
    <name evidence="17" type="ORF">FJT64_003967</name>
</gene>
<dbReference type="InterPro" id="IPR011645">
    <property type="entry name" value="HNOB_dom_associated"/>
</dbReference>
<keyword evidence="7" id="KW-0342">GTP-binding</keyword>
<organism evidence="17 18">
    <name type="scientific">Amphibalanus amphitrite</name>
    <name type="common">Striped barnacle</name>
    <name type="synonym">Balanus amphitrite</name>
    <dbReference type="NCBI Taxonomy" id="1232801"/>
    <lineage>
        <taxon>Eukaryota</taxon>
        <taxon>Metazoa</taxon>
        <taxon>Ecdysozoa</taxon>
        <taxon>Arthropoda</taxon>
        <taxon>Crustacea</taxon>
        <taxon>Multicrustacea</taxon>
        <taxon>Cirripedia</taxon>
        <taxon>Thoracica</taxon>
        <taxon>Thoracicalcarea</taxon>
        <taxon>Balanomorpha</taxon>
        <taxon>Balanoidea</taxon>
        <taxon>Balanidae</taxon>
        <taxon>Amphibalaninae</taxon>
        <taxon>Amphibalanus</taxon>
    </lineage>
</organism>
<dbReference type="FunFam" id="3.30.70.1230:FF:000004">
    <property type="entry name" value="Guanylate cyclase"/>
    <property type="match status" value="1"/>
</dbReference>
<dbReference type="Gene3D" id="6.10.250.780">
    <property type="match status" value="1"/>
</dbReference>
<sequence>MARVKPSSVAPTRLGGGTESDTESNHSRKTTSSRVSSTLMMTIQCCRINPVSKIGRRIYITQMLLLPFIPIVALIVQNIYSMSAVVIYQRGMLEVKHAIEETTDIGLLLTALQLERSEVAFYIFTNGSTARDLANLQSSSVVPNAINLAKKEKQLETNRDMWRSNLTKVFDFTDLTLEKMSRWEDVRSAVDLKKFPIFSSKLKFQIRLEDLRDTINRTMLEIQDKIDWYTRLNDIFLDVMAMRMSARKLDSSALSFPSYMLSYLNIIRAMEHFSLFLTYGLRYFATGQLQAQFQTQAVRSDTLFWEYINNTRSFSPEMSEKIHYIFDSFEGYNSYIQQRGLIVNNSPMNGSMGMAIAFFINGTTMADLLRDVQVELRNIITGHVTEQVAIAYNQQMVAVLLLVLVLLLSPIIIVLVRKIALTMQDFTEMVTAKTQEIAQERNKADRLLYQMLPEPIAQQLKGKGQVPAEHFQSVTVYFSDIVGFTRISAQSTPIQVVTFLNVLYKVFDSRIDRYDVYKVETIGDAYMCVSGLPKRNGDQHASEVADMSLDLLQGIKKFEVPHMKGVLVQIRIGLNTGPCVAGVVGTKMPRYCLFGDTINVASRMESTGLPQMVHVSDTTYELLMKAGGYKLEFRENVDIKGKGSLPTYWLLGKEGGVGRTLEIDVPGFLDPSQQPEFMNSDVYSQK</sequence>
<evidence type="ECO:0000313" key="18">
    <source>
        <dbReference type="Proteomes" id="UP000440578"/>
    </source>
</evidence>
<evidence type="ECO:0000256" key="12">
    <source>
        <dbReference type="ARBA" id="ARBA00023293"/>
    </source>
</evidence>
<dbReference type="Pfam" id="PF08376">
    <property type="entry name" value="NIT"/>
    <property type="match status" value="1"/>
</dbReference>
<keyword evidence="10" id="KW-0325">Glycoprotein</keyword>
<keyword evidence="6 15" id="KW-1133">Transmembrane helix</keyword>
<dbReference type="GO" id="GO:0005886">
    <property type="term" value="C:plasma membrane"/>
    <property type="evidence" value="ECO:0007669"/>
    <property type="project" value="TreeGrafter"/>
</dbReference>
<keyword evidence="4" id="KW-0732">Signal</keyword>
<accession>A0A6A4VV14</accession>
<name>A0A6A4VV14_AMPAM</name>
<dbReference type="Gene3D" id="3.30.70.1230">
    <property type="entry name" value="Nucleotide cyclase"/>
    <property type="match status" value="1"/>
</dbReference>
<dbReference type="GO" id="GO:0005525">
    <property type="term" value="F:GTP binding"/>
    <property type="evidence" value="ECO:0007669"/>
    <property type="project" value="UniProtKB-KW"/>
</dbReference>
<dbReference type="EMBL" id="VIIS01001417">
    <property type="protein sequence ID" value="KAF0298666.1"/>
    <property type="molecule type" value="Genomic_DNA"/>
</dbReference>
<feature type="transmembrane region" description="Helical" evidence="15">
    <location>
        <begin position="396"/>
        <end position="416"/>
    </location>
</feature>
<evidence type="ECO:0000256" key="13">
    <source>
        <dbReference type="RuleBase" id="RU000405"/>
    </source>
</evidence>
<evidence type="ECO:0000256" key="14">
    <source>
        <dbReference type="SAM" id="MobiDB-lite"/>
    </source>
</evidence>
<evidence type="ECO:0000256" key="11">
    <source>
        <dbReference type="ARBA" id="ARBA00023239"/>
    </source>
</evidence>
<evidence type="ECO:0000259" key="16">
    <source>
        <dbReference type="PROSITE" id="PS50125"/>
    </source>
</evidence>
<evidence type="ECO:0000256" key="6">
    <source>
        <dbReference type="ARBA" id="ARBA00022989"/>
    </source>
</evidence>
<dbReference type="Proteomes" id="UP000440578">
    <property type="component" value="Unassembled WGS sequence"/>
</dbReference>
<keyword evidence="18" id="KW-1185">Reference proteome</keyword>
<proteinExistence type="inferred from homology"/>
<feature type="region of interest" description="Disordered" evidence="14">
    <location>
        <begin position="1"/>
        <end position="36"/>
    </location>
</feature>
<comment type="subcellular location">
    <subcellularLocation>
        <location evidence="1">Membrane</location>
        <topology evidence="1">Single-pass type I membrane protein</topology>
    </subcellularLocation>
</comment>
<dbReference type="GO" id="GO:0004383">
    <property type="term" value="F:guanylate cyclase activity"/>
    <property type="evidence" value="ECO:0007669"/>
    <property type="project" value="UniProtKB-EC"/>
</dbReference>
<dbReference type="PROSITE" id="PS00452">
    <property type="entry name" value="GUANYLATE_CYCLASE_1"/>
    <property type="match status" value="1"/>
</dbReference>
<evidence type="ECO:0000256" key="8">
    <source>
        <dbReference type="ARBA" id="ARBA00023136"/>
    </source>
</evidence>
<evidence type="ECO:0000256" key="10">
    <source>
        <dbReference type="ARBA" id="ARBA00023180"/>
    </source>
</evidence>
<keyword evidence="11 13" id="KW-0456">Lyase</keyword>
<evidence type="ECO:0000256" key="3">
    <source>
        <dbReference type="ARBA" id="ARBA00022692"/>
    </source>
</evidence>
<dbReference type="PANTHER" id="PTHR11920">
    <property type="entry name" value="GUANYLYL CYCLASE"/>
    <property type="match status" value="1"/>
</dbReference>